<dbReference type="Proteomes" id="UP000604046">
    <property type="component" value="Unassembled WGS sequence"/>
</dbReference>
<proteinExistence type="predicted"/>
<evidence type="ECO:0000313" key="3">
    <source>
        <dbReference type="Proteomes" id="UP000604046"/>
    </source>
</evidence>
<feature type="region of interest" description="Disordered" evidence="1">
    <location>
        <begin position="143"/>
        <end position="179"/>
    </location>
</feature>
<evidence type="ECO:0000256" key="1">
    <source>
        <dbReference type="SAM" id="MobiDB-lite"/>
    </source>
</evidence>
<organism evidence="2 3">
    <name type="scientific">Symbiodinium natans</name>
    <dbReference type="NCBI Taxonomy" id="878477"/>
    <lineage>
        <taxon>Eukaryota</taxon>
        <taxon>Sar</taxon>
        <taxon>Alveolata</taxon>
        <taxon>Dinophyceae</taxon>
        <taxon>Suessiales</taxon>
        <taxon>Symbiodiniaceae</taxon>
        <taxon>Symbiodinium</taxon>
    </lineage>
</organism>
<reference evidence="2" key="1">
    <citation type="submission" date="2021-02" db="EMBL/GenBank/DDBJ databases">
        <authorList>
            <person name="Dougan E. K."/>
            <person name="Rhodes N."/>
            <person name="Thang M."/>
            <person name="Chan C."/>
        </authorList>
    </citation>
    <scope>NUCLEOTIDE SEQUENCE</scope>
</reference>
<keyword evidence="3" id="KW-1185">Reference proteome</keyword>
<dbReference type="EMBL" id="CAJNDS010002158">
    <property type="protein sequence ID" value="CAE7355727.1"/>
    <property type="molecule type" value="Genomic_DNA"/>
</dbReference>
<accession>A0A812PLK6</accession>
<gene>
    <name evidence="2" type="ORF">SNAT2548_LOCUS18913</name>
</gene>
<comment type="caution">
    <text evidence="2">The sequence shown here is derived from an EMBL/GenBank/DDBJ whole genome shotgun (WGS) entry which is preliminary data.</text>
</comment>
<protein>
    <submittedName>
        <fullName evidence="2">Uncharacterized protein</fullName>
    </submittedName>
</protein>
<name>A0A812PLK6_9DINO</name>
<sequence length="179" mass="19629">MLCVNAEANFGACAEQKIHGLCVRSISAWRPFPLVGAAVAMGSETEEARRRYRNTLFDREAKAAASLLEQVRQYVGRSGKCQVTDFEDLCTIHHAISNLFERVKRFSSLESMPRVYRNAVKAANIERPAGEADDAQLLILQGTNDLEDPPSETVLDLTPPWLPRDGEKKGGGGGQEGVV</sequence>
<dbReference type="OrthoDB" id="445944at2759"/>
<evidence type="ECO:0000313" key="2">
    <source>
        <dbReference type="EMBL" id="CAE7355727.1"/>
    </source>
</evidence>
<dbReference type="AlphaFoldDB" id="A0A812PLK6"/>